<dbReference type="PANTHER" id="PTHR43880">
    <property type="entry name" value="ALCOHOL DEHYDROGENASE"/>
    <property type="match status" value="1"/>
</dbReference>
<dbReference type="InterPro" id="IPR036291">
    <property type="entry name" value="NAD(P)-bd_dom_sf"/>
</dbReference>
<dbReference type="AlphaFoldDB" id="A0A9W6CL11"/>
<dbReference type="EMBL" id="JAVDPY010000002">
    <property type="protein sequence ID" value="MDR6333314.1"/>
    <property type="molecule type" value="Genomic_DNA"/>
</dbReference>
<dbReference type="GO" id="GO:0008270">
    <property type="term" value="F:zinc ion binding"/>
    <property type="evidence" value="ECO:0007669"/>
    <property type="project" value="InterPro"/>
</dbReference>
<dbReference type="RefSeq" id="WP_024277344.1">
    <property type="nucleotide sequence ID" value="NZ_BSDO01000001.1"/>
</dbReference>
<dbReference type="PROSITE" id="PS00059">
    <property type="entry name" value="ADH_ZINC"/>
    <property type="match status" value="1"/>
</dbReference>
<dbReference type="GO" id="GO:0005829">
    <property type="term" value="C:cytosol"/>
    <property type="evidence" value="ECO:0007669"/>
    <property type="project" value="TreeGrafter"/>
</dbReference>
<evidence type="ECO:0000256" key="1">
    <source>
        <dbReference type="ARBA" id="ARBA00001947"/>
    </source>
</evidence>
<dbReference type="GO" id="GO:0046294">
    <property type="term" value="P:formaldehyde catabolic process"/>
    <property type="evidence" value="ECO:0007669"/>
    <property type="project" value="TreeGrafter"/>
</dbReference>
<evidence type="ECO:0000259" key="8">
    <source>
        <dbReference type="SMART" id="SM00829"/>
    </source>
</evidence>
<keyword evidence="7" id="KW-1133">Transmembrane helix</keyword>
<evidence type="ECO:0000313" key="12">
    <source>
        <dbReference type="Proteomes" id="UP001245370"/>
    </source>
</evidence>
<keyword evidence="4 10" id="KW-0560">Oxidoreductase</keyword>
<comment type="caution">
    <text evidence="9">The sequence shown here is derived from an EMBL/GenBank/DDBJ whole genome shotgun (WGS) entry which is preliminary data.</text>
</comment>
<keyword evidence="7" id="KW-0812">Transmembrane</keyword>
<evidence type="ECO:0000256" key="2">
    <source>
        <dbReference type="ARBA" id="ARBA00022723"/>
    </source>
</evidence>
<feature type="transmembrane region" description="Helical" evidence="7">
    <location>
        <begin position="167"/>
        <end position="187"/>
    </location>
</feature>
<dbReference type="InterPro" id="IPR011032">
    <property type="entry name" value="GroES-like_sf"/>
</dbReference>
<keyword evidence="2 6" id="KW-0479">Metal-binding</keyword>
<dbReference type="InterPro" id="IPR002328">
    <property type="entry name" value="ADH_Zn_CS"/>
</dbReference>
<dbReference type="Proteomes" id="UP001144397">
    <property type="component" value="Unassembled WGS sequence"/>
</dbReference>
<feature type="transmembrane region" description="Helical" evidence="7">
    <location>
        <begin position="199"/>
        <end position="219"/>
    </location>
</feature>
<dbReference type="Pfam" id="PF00107">
    <property type="entry name" value="ADH_zinc_N"/>
    <property type="match status" value="1"/>
</dbReference>
<protein>
    <submittedName>
        <fullName evidence="9">Alcohol dehydrogenase</fullName>
        <ecNumber evidence="10">1.1.1.1</ecNumber>
    </submittedName>
</protein>
<evidence type="ECO:0000256" key="6">
    <source>
        <dbReference type="RuleBase" id="RU361277"/>
    </source>
</evidence>
<dbReference type="Pfam" id="PF08240">
    <property type="entry name" value="ADH_N"/>
    <property type="match status" value="1"/>
</dbReference>
<evidence type="ECO:0000256" key="7">
    <source>
        <dbReference type="SAM" id="Phobius"/>
    </source>
</evidence>
<dbReference type="Gene3D" id="3.90.180.10">
    <property type="entry name" value="Medium-chain alcohol dehydrogenases, catalytic domain"/>
    <property type="match status" value="1"/>
</dbReference>
<keyword evidence="7" id="KW-0472">Membrane</keyword>
<evidence type="ECO:0000256" key="3">
    <source>
        <dbReference type="ARBA" id="ARBA00022833"/>
    </source>
</evidence>
<dbReference type="InterPro" id="IPR020843">
    <property type="entry name" value="ER"/>
</dbReference>
<dbReference type="EC" id="1.1.1.1" evidence="10"/>
<dbReference type="SUPFAM" id="SSF51735">
    <property type="entry name" value="NAD(P)-binding Rossmann-fold domains"/>
    <property type="match status" value="1"/>
</dbReference>
<dbReference type="EMBL" id="BSDO01000001">
    <property type="protein sequence ID" value="GLI21590.1"/>
    <property type="molecule type" value="Genomic_DNA"/>
</dbReference>
<dbReference type="InterPro" id="IPR013154">
    <property type="entry name" value="ADH-like_N"/>
</dbReference>
<accession>A0A9W6CL11</accession>
<proteinExistence type="inferred from homology"/>
<evidence type="ECO:0000256" key="5">
    <source>
        <dbReference type="ARBA" id="ARBA00023027"/>
    </source>
</evidence>
<comment type="cofactor">
    <cofactor evidence="1 6">
        <name>Zn(2+)</name>
        <dbReference type="ChEBI" id="CHEBI:29105"/>
    </cofactor>
</comment>
<dbReference type="Proteomes" id="UP001245370">
    <property type="component" value="Unassembled WGS sequence"/>
</dbReference>
<evidence type="ECO:0000313" key="11">
    <source>
        <dbReference type="Proteomes" id="UP001144397"/>
    </source>
</evidence>
<keyword evidence="12" id="KW-1185">Reference proteome</keyword>
<evidence type="ECO:0000256" key="4">
    <source>
        <dbReference type="ARBA" id="ARBA00023002"/>
    </source>
</evidence>
<organism evidence="9 11">
    <name type="scientific">Xanthobacter flavus</name>
    <dbReference type="NCBI Taxonomy" id="281"/>
    <lineage>
        <taxon>Bacteria</taxon>
        <taxon>Pseudomonadati</taxon>
        <taxon>Pseudomonadota</taxon>
        <taxon>Alphaproteobacteria</taxon>
        <taxon>Hyphomicrobiales</taxon>
        <taxon>Xanthobacteraceae</taxon>
        <taxon>Xanthobacter</taxon>
    </lineage>
</organism>
<comment type="similarity">
    <text evidence="6">Belongs to the zinc-containing alcohol dehydrogenase family.</text>
</comment>
<sequence length="375" mass="38974">MQIRAAVLRTSPVNKPYADTRPLSIETVQLAPPQAGEVLIKVAAAGLCHSDLSVINGDRPRQLPMVLGHEAAGVVVETGPGVDDLSAGDHVVMSFVPTCGTCPSCMEGRAQLCGPGQASNGAGTLLGGGRRLKCDDGTDIYHLCGIAGYGEYAVVSRRSIIKIDKEMSLIDAALFGCAVMTGVGTVVNTAGVRPGQSVAVVGLGGVGLSAVMGAVAAGADQIVALDLSPQKLDLARQIGATDTFLASDPDIVEAVKEATRGGVDHAIEMAGSAPAFELAYKITRRGGTTTTGGLANPNARISLPPVHLVAEERTIKGSYMGSCVPPRDIPRFMALYKRGKLPVNRLLSSTGPLDTINENFDRLDRGEVVRHVIVY</sequence>
<dbReference type="InterPro" id="IPR013149">
    <property type="entry name" value="ADH-like_C"/>
</dbReference>
<dbReference type="PANTHER" id="PTHR43880:SF12">
    <property type="entry name" value="ALCOHOL DEHYDROGENASE CLASS-3"/>
    <property type="match status" value="1"/>
</dbReference>
<evidence type="ECO:0000313" key="9">
    <source>
        <dbReference type="EMBL" id="GLI21590.1"/>
    </source>
</evidence>
<keyword evidence="5" id="KW-0520">NAD</keyword>
<reference evidence="10 12" key="2">
    <citation type="submission" date="2023-07" db="EMBL/GenBank/DDBJ databases">
        <title>Genomic Encyclopedia of Type Strains, Phase IV (KMG-IV): sequencing the most valuable type-strain genomes for metagenomic binning, comparative biology and taxonomic classification.</title>
        <authorList>
            <person name="Goeker M."/>
        </authorList>
    </citation>
    <scope>NUCLEOTIDE SEQUENCE [LARGE SCALE GENOMIC DNA]</scope>
    <source>
        <strain evidence="10 12">DSM 338</strain>
    </source>
</reference>
<dbReference type="GO" id="GO:0004022">
    <property type="term" value="F:alcohol dehydrogenase (NAD+) activity"/>
    <property type="evidence" value="ECO:0007669"/>
    <property type="project" value="UniProtKB-EC"/>
</dbReference>
<dbReference type="Gene3D" id="3.40.50.720">
    <property type="entry name" value="NAD(P)-binding Rossmann-like Domain"/>
    <property type="match status" value="1"/>
</dbReference>
<dbReference type="SUPFAM" id="SSF50129">
    <property type="entry name" value="GroES-like"/>
    <property type="match status" value="2"/>
</dbReference>
<dbReference type="FunFam" id="3.40.50.720:FF:000003">
    <property type="entry name" value="S-(hydroxymethyl)glutathione dehydrogenase"/>
    <property type="match status" value="1"/>
</dbReference>
<dbReference type="SMART" id="SM00829">
    <property type="entry name" value="PKS_ER"/>
    <property type="match status" value="1"/>
</dbReference>
<gene>
    <name evidence="10" type="ORF">GGQ86_001778</name>
    <name evidence="9" type="ORF">XFLAVUS301_12640</name>
</gene>
<feature type="domain" description="Enoyl reductase (ER)" evidence="8">
    <location>
        <begin position="18"/>
        <end position="343"/>
    </location>
</feature>
<keyword evidence="3 6" id="KW-0862">Zinc</keyword>
<evidence type="ECO:0000313" key="10">
    <source>
        <dbReference type="EMBL" id="MDR6333314.1"/>
    </source>
</evidence>
<reference evidence="9" key="1">
    <citation type="submission" date="2022-12" db="EMBL/GenBank/DDBJ databases">
        <title>Reference genome sequencing for broad-spectrum identification of bacterial and archaeal isolates by mass spectrometry.</title>
        <authorList>
            <person name="Sekiguchi Y."/>
            <person name="Tourlousse D.M."/>
        </authorList>
    </citation>
    <scope>NUCLEOTIDE SEQUENCE</scope>
    <source>
        <strain evidence="9">301</strain>
    </source>
</reference>
<dbReference type="GO" id="GO:0051903">
    <property type="term" value="F:S-(hydroxymethyl)glutathione dehydrogenase [NAD(P)+] activity"/>
    <property type="evidence" value="ECO:0007669"/>
    <property type="project" value="TreeGrafter"/>
</dbReference>
<name>A0A9W6CL11_XANFL</name>
<dbReference type="GeneID" id="95762058"/>
<dbReference type="CDD" id="cd08281">
    <property type="entry name" value="liver_ADH_like1"/>
    <property type="match status" value="1"/>
</dbReference>